<dbReference type="InterPro" id="IPR001060">
    <property type="entry name" value="FCH_dom"/>
</dbReference>
<reference evidence="3" key="1">
    <citation type="submission" date="2023-04" db="EMBL/GenBank/DDBJ databases">
        <title>Phytophthora fragariaefolia NBRC 109709.</title>
        <authorList>
            <person name="Ichikawa N."/>
            <person name="Sato H."/>
            <person name="Tonouchi N."/>
        </authorList>
    </citation>
    <scope>NUCLEOTIDE SEQUENCE</scope>
    <source>
        <strain evidence="3">NBRC 109709</strain>
    </source>
</reference>
<evidence type="ECO:0000313" key="3">
    <source>
        <dbReference type="EMBL" id="GMG16058.1"/>
    </source>
</evidence>
<sequence>MNVSSHHITPRKDFNYSTAPKHKTQSKEAQLWEVAVRVAGGFEPQNLVMSSLPAASAEIRANRSVAELHVSVACDGDNSDIGSISSLSFATDLLFNLDEVRADCTSGLTAHSNLVTMLRNRISLEKTYAHELSKMARCSRLDETEHGTMKNALASLRAQYLNTSVQHQQLAKSLEEDVLRPIETLYEFNSEKEQSLSRRINNVKKDVKVQEDAYRKDYNVFDKHFREASVSFSAAMDSGVSSTLLENQYRQRLAQMDIGSSPAKPSSTAITTRHDKSSGAATLKSINSSKIVNWLMSSDHHRKEDLGNNTVKLMEELYSVCICSAETDRRALLLQYDWQVIAPKFENIDVKSDIYDFIHSTRGSRAHFYLAGLTVNDLCNDSTRSLMTSPSSKPCRPLRKTCLDIRDISSKKVPFDDDGNQEPLREVLGDQLRGSYGFQCQQGQYLASHNEFSRLRIDCCSSSTENALAAGTEGGVIAKVQVSDGRAYTGAEMEDKSFIPQQCEPEHDNENHSPRVSPSTLTAHFLNHDDEAACPAALHNPALPTIGS</sequence>
<evidence type="ECO:0000256" key="1">
    <source>
        <dbReference type="SAM" id="MobiDB-lite"/>
    </source>
</evidence>
<dbReference type="EMBL" id="BSXT01018917">
    <property type="protein sequence ID" value="GMG16058.1"/>
    <property type="molecule type" value="Genomic_DNA"/>
</dbReference>
<keyword evidence="4" id="KW-1185">Reference proteome</keyword>
<dbReference type="Pfam" id="PF00611">
    <property type="entry name" value="FCH"/>
    <property type="match status" value="1"/>
</dbReference>
<evidence type="ECO:0000259" key="2">
    <source>
        <dbReference type="SMART" id="SM00055"/>
    </source>
</evidence>
<proteinExistence type="predicted"/>
<dbReference type="AlphaFoldDB" id="A0A9W6YIE6"/>
<feature type="region of interest" description="Disordered" evidence="1">
    <location>
        <begin position="1"/>
        <end position="22"/>
    </location>
</feature>
<feature type="domain" description="FCH" evidence="2">
    <location>
        <begin position="87"/>
        <end position="174"/>
    </location>
</feature>
<dbReference type="Proteomes" id="UP001165121">
    <property type="component" value="Unassembled WGS sequence"/>
</dbReference>
<name>A0A9W6YIE6_9STRA</name>
<organism evidence="3 4">
    <name type="scientific">Phytophthora fragariaefolia</name>
    <dbReference type="NCBI Taxonomy" id="1490495"/>
    <lineage>
        <taxon>Eukaryota</taxon>
        <taxon>Sar</taxon>
        <taxon>Stramenopiles</taxon>
        <taxon>Oomycota</taxon>
        <taxon>Peronosporomycetes</taxon>
        <taxon>Peronosporales</taxon>
        <taxon>Peronosporaceae</taxon>
        <taxon>Phytophthora</taxon>
    </lineage>
</organism>
<evidence type="ECO:0000313" key="4">
    <source>
        <dbReference type="Proteomes" id="UP001165121"/>
    </source>
</evidence>
<comment type="caution">
    <text evidence="3">The sequence shown here is derived from an EMBL/GenBank/DDBJ whole genome shotgun (WGS) entry which is preliminary data.</text>
</comment>
<dbReference type="SUPFAM" id="SSF103657">
    <property type="entry name" value="BAR/IMD domain-like"/>
    <property type="match status" value="1"/>
</dbReference>
<protein>
    <submittedName>
        <fullName evidence="3">Unnamed protein product</fullName>
    </submittedName>
</protein>
<dbReference type="Gene3D" id="1.20.1270.60">
    <property type="entry name" value="Arfaptin homology (AH) domain/BAR domain"/>
    <property type="match status" value="1"/>
</dbReference>
<dbReference type="SMART" id="SM00055">
    <property type="entry name" value="FCH"/>
    <property type="match status" value="1"/>
</dbReference>
<dbReference type="InterPro" id="IPR027267">
    <property type="entry name" value="AH/BAR_dom_sf"/>
</dbReference>
<accession>A0A9W6YIE6</accession>
<dbReference type="OrthoDB" id="2155291at2759"/>
<gene>
    <name evidence="3" type="ORF">Pfra01_002962600</name>
</gene>